<dbReference type="GO" id="GO:0005549">
    <property type="term" value="F:odorant binding"/>
    <property type="evidence" value="ECO:0007669"/>
    <property type="project" value="TreeGrafter"/>
</dbReference>
<dbReference type="InterPro" id="IPR017452">
    <property type="entry name" value="GPCR_Rhodpsn_7TM"/>
</dbReference>
<feature type="transmembrane region" description="Helical" evidence="14">
    <location>
        <begin position="139"/>
        <end position="162"/>
    </location>
</feature>
<accession>A0A673BJS0</accession>
<evidence type="ECO:0000256" key="11">
    <source>
        <dbReference type="ARBA" id="ARBA00023180"/>
    </source>
</evidence>
<evidence type="ECO:0000259" key="15">
    <source>
        <dbReference type="PROSITE" id="PS50262"/>
    </source>
</evidence>
<dbReference type="AlphaFoldDB" id="A0A673BJS0"/>
<comment type="subcellular location">
    <subcellularLocation>
        <location evidence="1 14">Cell membrane</location>
        <topology evidence="1 14">Multi-pass membrane protein</topology>
    </subcellularLocation>
</comment>
<name>A0A673BJS0_9TELE</name>
<dbReference type="PRINTS" id="PR00245">
    <property type="entry name" value="OLFACTORYR"/>
</dbReference>
<dbReference type="GO" id="GO:0004984">
    <property type="term" value="F:olfactory receptor activity"/>
    <property type="evidence" value="ECO:0007669"/>
    <property type="project" value="InterPro"/>
</dbReference>
<dbReference type="PROSITE" id="PS00237">
    <property type="entry name" value="G_PROTEIN_RECEP_F1_1"/>
    <property type="match status" value="1"/>
</dbReference>
<feature type="transmembrane region" description="Helical" evidence="14">
    <location>
        <begin position="193"/>
        <end position="215"/>
    </location>
</feature>
<keyword evidence="5 14" id="KW-0552">Olfaction</keyword>
<dbReference type="PANTHER" id="PTHR26451">
    <property type="entry name" value="G_PROTEIN_RECEP_F1_2 DOMAIN-CONTAINING PROTEIN"/>
    <property type="match status" value="1"/>
</dbReference>
<evidence type="ECO:0000256" key="1">
    <source>
        <dbReference type="ARBA" id="ARBA00004651"/>
    </source>
</evidence>
<keyword evidence="8 14" id="KW-0472">Membrane</keyword>
<evidence type="ECO:0000256" key="4">
    <source>
        <dbReference type="ARBA" id="ARBA00022692"/>
    </source>
</evidence>
<keyword evidence="6 14" id="KW-1133">Transmembrane helix</keyword>
<dbReference type="PANTHER" id="PTHR26451:SF847">
    <property type="entry name" value="ODORANT RECEPTOR-RELATED"/>
    <property type="match status" value="1"/>
</dbReference>
<dbReference type="InterPro" id="IPR052921">
    <property type="entry name" value="GPCR1_Superfamily_Member"/>
</dbReference>
<evidence type="ECO:0000256" key="13">
    <source>
        <dbReference type="RuleBase" id="RU000688"/>
    </source>
</evidence>
<feature type="transmembrane region" description="Helical" evidence="14">
    <location>
        <begin position="269"/>
        <end position="289"/>
    </location>
</feature>
<feature type="transmembrane region" description="Helical" evidence="14">
    <location>
        <begin position="96"/>
        <end position="118"/>
    </location>
</feature>
<protein>
    <recommendedName>
        <fullName evidence="14">Olfactory receptor</fullName>
    </recommendedName>
</protein>
<dbReference type="Pfam" id="PF13853">
    <property type="entry name" value="7tm_4"/>
    <property type="match status" value="1"/>
</dbReference>
<evidence type="ECO:0000256" key="5">
    <source>
        <dbReference type="ARBA" id="ARBA00022725"/>
    </source>
</evidence>
<comment type="similarity">
    <text evidence="13">Belongs to the G-protein coupled receptor 1 family.</text>
</comment>
<evidence type="ECO:0000256" key="6">
    <source>
        <dbReference type="ARBA" id="ARBA00022989"/>
    </source>
</evidence>
<evidence type="ECO:0000313" key="17">
    <source>
        <dbReference type="Proteomes" id="UP000472271"/>
    </source>
</evidence>
<dbReference type="InParanoid" id="A0A673BJS0"/>
<organism evidence="16 17">
    <name type="scientific">Sphaeramia orbicularis</name>
    <name type="common">orbiculate cardinalfish</name>
    <dbReference type="NCBI Taxonomy" id="375764"/>
    <lineage>
        <taxon>Eukaryota</taxon>
        <taxon>Metazoa</taxon>
        <taxon>Chordata</taxon>
        <taxon>Craniata</taxon>
        <taxon>Vertebrata</taxon>
        <taxon>Euteleostomi</taxon>
        <taxon>Actinopterygii</taxon>
        <taxon>Neopterygii</taxon>
        <taxon>Teleostei</taxon>
        <taxon>Neoteleostei</taxon>
        <taxon>Acanthomorphata</taxon>
        <taxon>Gobiaria</taxon>
        <taxon>Kurtiformes</taxon>
        <taxon>Apogonoidei</taxon>
        <taxon>Apogonidae</taxon>
        <taxon>Apogoninae</taxon>
        <taxon>Sphaeramia</taxon>
    </lineage>
</organism>
<evidence type="ECO:0000256" key="14">
    <source>
        <dbReference type="RuleBase" id="RU363047"/>
    </source>
</evidence>
<proteinExistence type="inferred from homology"/>
<evidence type="ECO:0000313" key="16">
    <source>
        <dbReference type="Ensembl" id="ENSSORP00005040842.1"/>
    </source>
</evidence>
<evidence type="ECO:0000256" key="2">
    <source>
        <dbReference type="ARBA" id="ARBA00022475"/>
    </source>
</evidence>
<feature type="transmembrane region" description="Helical" evidence="14">
    <location>
        <begin position="56"/>
        <end position="76"/>
    </location>
</feature>
<dbReference type="OrthoDB" id="10017003at2759"/>
<keyword evidence="7 13" id="KW-0297">G-protein coupled receptor</keyword>
<evidence type="ECO:0000256" key="7">
    <source>
        <dbReference type="ARBA" id="ARBA00023040"/>
    </source>
</evidence>
<dbReference type="Gene3D" id="1.20.1070.10">
    <property type="entry name" value="Rhodopsin 7-helix transmembrane proteins"/>
    <property type="match status" value="1"/>
</dbReference>
<dbReference type="GeneID" id="115412031"/>
<dbReference type="RefSeq" id="XP_029980189.1">
    <property type="nucleotide sequence ID" value="XM_030124329.1"/>
</dbReference>
<dbReference type="InterPro" id="IPR000725">
    <property type="entry name" value="Olfact_rcpt"/>
</dbReference>
<keyword evidence="11" id="KW-0325">Glycoprotein</keyword>
<feature type="transmembrane region" description="Helical" evidence="14">
    <location>
        <begin position="23"/>
        <end position="49"/>
    </location>
</feature>
<dbReference type="SUPFAM" id="SSF81321">
    <property type="entry name" value="Family A G protein-coupled receptor-like"/>
    <property type="match status" value="1"/>
</dbReference>
<dbReference type="GO" id="GO:0004930">
    <property type="term" value="F:G protein-coupled receptor activity"/>
    <property type="evidence" value="ECO:0007669"/>
    <property type="project" value="UniProtKB-KW"/>
</dbReference>
<feature type="transmembrane region" description="Helical" evidence="14">
    <location>
        <begin position="236"/>
        <end position="257"/>
    </location>
</feature>
<evidence type="ECO:0000256" key="9">
    <source>
        <dbReference type="ARBA" id="ARBA00023157"/>
    </source>
</evidence>
<evidence type="ECO:0000256" key="8">
    <source>
        <dbReference type="ARBA" id="ARBA00023136"/>
    </source>
</evidence>
<keyword evidence="17" id="KW-1185">Reference proteome</keyword>
<evidence type="ECO:0000256" key="10">
    <source>
        <dbReference type="ARBA" id="ARBA00023170"/>
    </source>
</evidence>
<dbReference type="PRINTS" id="PR00237">
    <property type="entry name" value="GPCRRHODOPSN"/>
</dbReference>
<dbReference type="InterPro" id="IPR000276">
    <property type="entry name" value="GPCR_Rhodpsn"/>
</dbReference>
<keyword evidence="10 13" id="KW-0675">Receptor</keyword>
<dbReference type="FunFam" id="1.20.1070.10:FF:000024">
    <property type="entry name" value="Olfactory receptor"/>
    <property type="match status" value="1"/>
</dbReference>
<dbReference type="Ensembl" id="ENSSORT00005041895.1">
    <property type="protein sequence ID" value="ENSSORP00005040842.1"/>
    <property type="gene ID" value="ENSSORG00005019069.1"/>
</dbReference>
<evidence type="ECO:0000256" key="12">
    <source>
        <dbReference type="ARBA" id="ARBA00023224"/>
    </source>
</evidence>
<sequence>MDHEYNLSYITLTGHVEVEKYRYVYFLIMLITYILIICCNSTIVCLIFLHKNLHEPMYMFIAALLWNSILFSTTIYPKLLIDFLSEIQVITYSACLFQFFLFYSLGASEFLLLAAMSYDRYVSICKPLQYITIMTQTTVTVVLVLSWLLPVCLILVLVILSADMKLCEFTLKGIFCNNSVYQLTCVNSKVRSIFGAVTFSNIVVFPLLFIIFTYSKIFIISFQSSSEVRKKAAQTCLPHLLVLVGCTCLCVFDVSIPRLETELPKLARLIMTLQVVSYHPLFNPIIYGLKMTEISKHLKRLFCPSRMG</sequence>
<keyword evidence="4 13" id="KW-0812">Transmembrane</keyword>
<keyword evidence="12 13" id="KW-0807">Transducer</keyword>
<keyword evidence="3 14" id="KW-0716">Sensory transduction</keyword>
<keyword evidence="2 14" id="KW-1003">Cell membrane</keyword>
<reference evidence="16" key="1">
    <citation type="submission" date="2019-06" db="EMBL/GenBank/DDBJ databases">
        <authorList>
            <consortium name="Wellcome Sanger Institute Data Sharing"/>
        </authorList>
    </citation>
    <scope>NUCLEOTIDE SEQUENCE [LARGE SCALE GENOMIC DNA]</scope>
</reference>
<feature type="domain" description="G-protein coupled receptors family 1 profile" evidence="15">
    <location>
        <begin position="39"/>
        <end position="287"/>
    </location>
</feature>
<dbReference type="Proteomes" id="UP000472271">
    <property type="component" value="Chromosome 21"/>
</dbReference>
<reference evidence="16" key="3">
    <citation type="submission" date="2025-09" db="UniProtKB">
        <authorList>
            <consortium name="Ensembl"/>
        </authorList>
    </citation>
    <scope>IDENTIFICATION</scope>
</reference>
<evidence type="ECO:0000256" key="3">
    <source>
        <dbReference type="ARBA" id="ARBA00022606"/>
    </source>
</evidence>
<dbReference type="GO" id="GO:0005886">
    <property type="term" value="C:plasma membrane"/>
    <property type="evidence" value="ECO:0007669"/>
    <property type="project" value="UniProtKB-SubCell"/>
</dbReference>
<reference evidence="16" key="2">
    <citation type="submission" date="2025-08" db="UniProtKB">
        <authorList>
            <consortium name="Ensembl"/>
        </authorList>
    </citation>
    <scope>IDENTIFICATION</scope>
</reference>
<dbReference type="PROSITE" id="PS50262">
    <property type="entry name" value="G_PROTEIN_RECEP_F1_2"/>
    <property type="match status" value="1"/>
</dbReference>
<keyword evidence="9" id="KW-1015">Disulfide bond</keyword>
<gene>
    <name evidence="16" type="primary">LOC115412031</name>
</gene>